<name>A0A5P3XF33_PARBF</name>
<evidence type="ECO:0000256" key="1">
    <source>
        <dbReference type="ARBA" id="ARBA00008428"/>
    </source>
</evidence>
<organism evidence="13 14">
    <name type="scientific">Paraclostridium bifermentans</name>
    <name type="common">Clostridium bifermentans</name>
    <dbReference type="NCBI Taxonomy" id="1490"/>
    <lineage>
        <taxon>Bacteria</taxon>
        <taxon>Bacillati</taxon>
        <taxon>Bacillota</taxon>
        <taxon>Clostridia</taxon>
        <taxon>Peptostreptococcales</taxon>
        <taxon>Peptostreptococcaceae</taxon>
        <taxon>Paraclostridium</taxon>
    </lineage>
</organism>
<dbReference type="InterPro" id="IPR036185">
    <property type="entry name" value="DNA_heli_DnaB-like_N_sf"/>
</dbReference>
<dbReference type="GO" id="GO:0016787">
    <property type="term" value="F:hydrolase activity"/>
    <property type="evidence" value="ECO:0007669"/>
    <property type="project" value="UniProtKB-KW"/>
</dbReference>
<dbReference type="InterPro" id="IPR016136">
    <property type="entry name" value="DNA_helicase_N/primase_C"/>
</dbReference>
<dbReference type="Pfam" id="PF03796">
    <property type="entry name" value="DnaB_C"/>
    <property type="match status" value="1"/>
</dbReference>
<dbReference type="SUPFAM" id="SSF48024">
    <property type="entry name" value="N-terminal domain of DnaB helicase"/>
    <property type="match status" value="1"/>
</dbReference>
<keyword evidence="9" id="KW-0413">Isomerase</keyword>
<evidence type="ECO:0000256" key="3">
    <source>
        <dbReference type="ARBA" id="ARBA00022705"/>
    </source>
</evidence>
<dbReference type="GO" id="GO:0003677">
    <property type="term" value="F:DNA binding"/>
    <property type="evidence" value="ECO:0007669"/>
    <property type="project" value="UniProtKB-KW"/>
</dbReference>
<keyword evidence="6 13" id="KW-0347">Helicase</keyword>
<evidence type="ECO:0000256" key="2">
    <source>
        <dbReference type="ARBA" id="ARBA00022515"/>
    </source>
</evidence>
<keyword evidence="2" id="KW-0639">Primosome</keyword>
<comment type="catalytic activity">
    <reaction evidence="11">
        <text>ATP + H2O = ADP + phosphate + H(+)</text>
        <dbReference type="Rhea" id="RHEA:13065"/>
        <dbReference type="ChEBI" id="CHEBI:15377"/>
        <dbReference type="ChEBI" id="CHEBI:15378"/>
        <dbReference type="ChEBI" id="CHEBI:30616"/>
        <dbReference type="ChEBI" id="CHEBI:43474"/>
        <dbReference type="ChEBI" id="CHEBI:456216"/>
        <dbReference type="EC" id="5.6.2.3"/>
    </reaction>
</comment>
<keyword evidence="4" id="KW-0547">Nucleotide-binding</keyword>
<evidence type="ECO:0000256" key="7">
    <source>
        <dbReference type="ARBA" id="ARBA00022840"/>
    </source>
</evidence>
<evidence type="ECO:0000256" key="5">
    <source>
        <dbReference type="ARBA" id="ARBA00022801"/>
    </source>
</evidence>
<feature type="domain" description="SF4 helicase" evidence="12">
    <location>
        <begin position="163"/>
        <end position="444"/>
    </location>
</feature>
<dbReference type="GO" id="GO:0006269">
    <property type="term" value="P:DNA replication, synthesis of primer"/>
    <property type="evidence" value="ECO:0007669"/>
    <property type="project" value="UniProtKB-KW"/>
</dbReference>
<dbReference type="InterPro" id="IPR007694">
    <property type="entry name" value="DNA_helicase_DnaB-like_C"/>
</dbReference>
<dbReference type="GO" id="GO:0005829">
    <property type="term" value="C:cytosol"/>
    <property type="evidence" value="ECO:0007669"/>
    <property type="project" value="TreeGrafter"/>
</dbReference>
<dbReference type="Gene3D" id="1.10.860.10">
    <property type="entry name" value="DNAb Helicase, Chain A"/>
    <property type="match status" value="1"/>
</dbReference>
<dbReference type="PANTHER" id="PTHR30153">
    <property type="entry name" value="REPLICATIVE DNA HELICASE DNAB"/>
    <property type="match status" value="1"/>
</dbReference>
<keyword evidence="8" id="KW-0238">DNA-binding</keyword>
<dbReference type="Proteomes" id="UP000326961">
    <property type="component" value="Chromosome"/>
</dbReference>
<evidence type="ECO:0000256" key="4">
    <source>
        <dbReference type="ARBA" id="ARBA00022741"/>
    </source>
</evidence>
<dbReference type="InterPro" id="IPR027417">
    <property type="entry name" value="P-loop_NTPase"/>
</dbReference>
<dbReference type="Pfam" id="PF00772">
    <property type="entry name" value="DnaB"/>
    <property type="match status" value="1"/>
</dbReference>
<sequence>MTETLYSQEAEQSILGCIMLDSKTIDHIDNFSNEDFYFESHREIFNCMMLLNKKQKPIDIITIVEELKSIGKLEIANGISYITSLATVVPTTSNIGYYIDIVKTFGEKRKIIQASYKLIENIRNGKDVDSSLGIFEKVAEIKEVKDHNNTLDSIMASIFDKLNDKAEEKIKTNISVIDKHTNGIAKKELIAIGAGSGIGKSAIALKIAIEAYKKGEKVMIISREMSKEQVAERIILSETGISKINYENREFTDSDWHKLTNAMSSYSTKNIIIDDQISTIQGIKRAIRIYKPTLVIVDYVQLLTPSSSKETRERQVAELSRELKNITLDFGVPVIQLTQLAEKGNGNFKPKGESYTRESRAIYHDSNIVIYLHRVTEEKELSIAHKRTIFSERGSLEDMKATIESQDSKGNKFLEIIVDKNRNGTTGSDYYWFKGSDLNYYPII</sequence>
<evidence type="ECO:0000313" key="13">
    <source>
        <dbReference type="EMBL" id="QEZ68946.1"/>
    </source>
</evidence>
<proteinExistence type="inferred from homology"/>
<dbReference type="SUPFAM" id="SSF52540">
    <property type="entry name" value="P-loop containing nucleoside triphosphate hydrolases"/>
    <property type="match status" value="1"/>
</dbReference>
<dbReference type="GO" id="GO:0043139">
    <property type="term" value="F:5'-3' DNA helicase activity"/>
    <property type="evidence" value="ECO:0007669"/>
    <property type="project" value="UniProtKB-EC"/>
</dbReference>
<gene>
    <name evidence="13" type="ORF">D4A35_08365</name>
</gene>
<evidence type="ECO:0000256" key="11">
    <source>
        <dbReference type="ARBA" id="ARBA00048954"/>
    </source>
</evidence>
<dbReference type="Gene3D" id="3.40.50.300">
    <property type="entry name" value="P-loop containing nucleotide triphosphate hydrolases"/>
    <property type="match status" value="1"/>
</dbReference>
<dbReference type="AlphaFoldDB" id="A0A5P3XF33"/>
<evidence type="ECO:0000256" key="8">
    <source>
        <dbReference type="ARBA" id="ARBA00023125"/>
    </source>
</evidence>
<dbReference type="InterPro" id="IPR003593">
    <property type="entry name" value="AAA+_ATPase"/>
</dbReference>
<dbReference type="GO" id="GO:1990077">
    <property type="term" value="C:primosome complex"/>
    <property type="evidence" value="ECO:0007669"/>
    <property type="project" value="UniProtKB-KW"/>
</dbReference>
<evidence type="ECO:0000256" key="10">
    <source>
        <dbReference type="ARBA" id="ARBA00044969"/>
    </source>
</evidence>
<dbReference type="EC" id="5.6.2.3" evidence="10"/>
<dbReference type="SMART" id="SM00382">
    <property type="entry name" value="AAA"/>
    <property type="match status" value="1"/>
</dbReference>
<accession>A0A5P3XF33</accession>
<dbReference type="RefSeq" id="WP_150886640.1">
    <property type="nucleotide sequence ID" value="NZ_CP032452.1"/>
</dbReference>
<evidence type="ECO:0000313" key="14">
    <source>
        <dbReference type="Proteomes" id="UP000326961"/>
    </source>
</evidence>
<comment type="similarity">
    <text evidence="1">Belongs to the helicase family. DnaB subfamily.</text>
</comment>
<evidence type="ECO:0000256" key="6">
    <source>
        <dbReference type="ARBA" id="ARBA00022806"/>
    </source>
</evidence>
<dbReference type="PROSITE" id="PS51199">
    <property type="entry name" value="SF4_HELICASE"/>
    <property type="match status" value="1"/>
</dbReference>
<dbReference type="InterPro" id="IPR007693">
    <property type="entry name" value="DNA_helicase_DnaB-like_N"/>
</dbReference>
<dbReference type="GO" id="GO:0005524">
    <property type="term" value="F:ATP binding"/>
    <property type="evidence" value="ECO:0007669"/>
    <property type="project" value="UniProtKB-KW"/>
</dbReference>
<dbReference type="EMBL" id="CP032452">
    <property type="protein sequence ID" value="QEZ68946.1"/>
    <property type="molecule type" value="Genomic_DNA"/>
</dbReference>
<keyword evidence="3" id="KW-0235">DNA replication</keyword>
<evidence type="ECO:0000256" key="9">
    <source>
        <dbReference type="ARBA" id="ARBA00023235"/>
    </source>
</evidence>
<protein>
    <recommendedName>
        <fullName evidence="10">DNA 5'-3' helicase</fullName>
        <ecNumber evidence="10">5.6.2.3</ecNumber>
    </recommendedName>
</protein>
<evidence type="ECO:0000259" key="12">
    <source>
        <dbReference type="PROSITE" id="PS51199"/>
    </source>
</evidence>
<keyword evidence="7" id="KW-0067">ATP-binding</keyword>
<keyword evidence="5" id="KW-0378">Hydrolase</keyword>
<dbReference type="PANTHER" id="PTHR30153:SF2">
    <property type="entry name" value="REPLICATIVE DNA HELICASE"/>
    <property type="match status" value="1"/>
</dbReference>
<reference evidence="13 14" key="1">
    <citation type="submission" date="2018-09" db="EMBL/GenBank/DDBJ databases">
        <title>A clostridial neurotoxin that targets Anopheles mosquitoes.</title>
        <authorList>
            <person name="Contreras E."/>
            <person name="Masuyer G."/>
            <person name="Qureshi N."/>
            <person name="Chawla S."/>
            <person name="Lim H.L."/>
            <person name="Chen J."/>
            <person name="Stenmark P."/>
            <person name="Gill S."/>
        </authorList>
    </citation>
    <scope>NUCLEOTIDE SEQUENCE [LARGE SCALE GENOMIC DNA]</scope>
    <source>
        <strain evidence="13 14">Cbm</strain>
    </source>
</reference>